<feature type="region of interest" description="Disordered" evidence="1">
    <location>
        <begin position="58"/>
        <end position="162"/>
    </location>
</feature>
<reference evidence="2" key="1">
    <citation type="submission" date="2020-02" db="EMBL/GenBank/DDBJ databases">
        <authorList>
            <person name="Meier V. D."/>
        </authorList>
    </citation>
    <scope>NUCLEOTIDE SEQUENCE</scope>
    <source>
        <strain evidence="2">AVDCRST_MAG11</strain>
    </source>
</reference>
<dbReference type="EMBL" id="CADCTU010000536">
    <property type="protein sequence ID" value="CAA9328437.1"/>
    <property type="molecule type" value="Genomic_DNA"/>
</dbReference>
<keyword evidence="2" id="KW-0030">Aminoacyl-tRNA synthetase</keyword>
<sequence length="450" mass="48667">ARKRLPRRDGQARVAVQAARVHLPELRDLRRRGIGVGLRAAGRGAQAQPQGAVVELDGAAARRRGRPRRGDPHAPAHLGGERPRGRLRRPARGLQGVQGPLPGRQARGRAVPAEAEPEARRRRAVPAHRAAAVQPDVQDVHGGGGGERRHRVPAPGDRAGDLRELPERAAEHPAEGAVRDRADRQGVPQRDHAGELHLPHARVRADGDAVLRRARHRHGALRVLEGGADAVAQRARARPGAPRVPPARGARAGALRPRRVRHPVRLRRLVRLPGGGGAAQPGRLRPHPAPAVLGQEARVLRPAAEQALRALRDRDERGRGPRDARRARERVPRGERRGRGRGARGARPPPRAGADQGGGVRAHQEGRAARDGPPPRRRPAPPLRRGLRRDGEHRQALPPAGRGGDAVLRHGGRAEHGRPDGHDPRPRHAAAGARRRRPGRRVRPGADRLV</sequence>
<feature type="compositionally biased region" description="Basic and acidic residues" evidence="1">
    <location>
        <begin position="412"/>
        <end position="426"/>
    </location>
</feature>
<evidence type="ECO:0000256" key="1">
    <source>
        <dbReference type="SAM" id="MobiDB-lite"/>
    </source>
</evidence>
<feature type="non-terminal residue" evidence="2">
    <location>
        <position position="1"/>
    </location>
</feature>
<feature type="compositionally biased region" description="Low complexity" evidence="1">
    <location>
        <begin position="235"/>
        <end position="255"/>
    </location>
</feature>
<feature type="region of interest" description="Disordered" evidence="1">
    <location>
        <begin position="309"/>
        <end position="450"/>
    </location>
</feature>
<dbReference type="GO" id="GO:0004820">
    <property type="term" value="F:glycine-tRNA ligase activity"/>
    <property type="evidence" value="ECO:0007669"/>
    <property type="project" value="UniProtKB-EC"/>
</dbReference>
<feature type="non-terminal residue" evidence="2">
    <location>
        <position position="450"/>
    </location>
</feature>
<gene>
    <name evidence="2" type="ORF">AVDCRST_MAG11-2362</name>
</gene>
<name>A0A6J4LCE0_9BACT</name>
<accession>A0A6J4LCE0</accession>
<organism evidence="2">
    <name type="scientific">uncultured Gemmatimonadaceae bacterium</name>
    <dbReference type="NCBI Taxonomy" id="246130"/>
    <lineage>
        <taxon>Bacteria</taxon>
        <taxon>Pseudomonadati</taxon>
        <taxon>Gemmatimonadota</taxon>
        <taxon>Gemmatimonadia</taxon>
        <taxon>Gemmatimonadales</taxon>
        <taxon>Gemmatimonadaceae</taxon>
        <taxon>environmental samples</taxon>
    </lineage>
</organism>
<feature type="compositionally biased region" description="Basic residues" evidence="1">
    <location>
        <begin position="427"/>
        <end position="443"/>
    </location>
</feature>
<feature type="compositionally biased region" description="Basic and acidic residues" evidence="1">
    <location>
        <begin position="310"/>
        <end position="337"/>
    </location>
</feature>
<dbReference type="AlphaFoldDB" id="A0A6J4LCE0"/>
<feature type="region of interest" description="Disordered" evidence="1">
    <location>
        <begin position="235"/>
        <end position="256"/>
    </location>
</feature>
<evidence type="ECO:0000313" key="2">
    <source>
        <dbReference type="EMBL" id="CAA9328437.1"/>
    </source>
</evidence>
<protein>
    <submittedName>
        <fullName evidence="2">Glycyl-tRNA synthetase</fullName>
        <ecNumber evidence="2">6.1.1.14</ecNumber>
    </submittedName>
</protein>
<proteinExistence type="predicted"/>
<feature type="compositionally biased region" description="Basic and acidic residues" evidence="1">
    <location>
        <begin position="68"/>
        <end position="84"/>
    </location>
</feature>
<feature type="compositionally biased region" description="Basic and acidic residues" evidence="1">
    <location>
        <begin position="362"/>
        <end position="374"/>
    </location>
</feature>
<dbReference type="EC" id="6.1.1.14" evidence="2"/>
<keyword evidence="2" id="KW-0436">Ligase</keyword>